<keyword evidence="1" id="KW-0645">Protease</keyword>
<dbReference type="PANTHER" id="PTHR43343:SF3">
    <property type="entry name" value="PROTEASE DO-LIKE 8, CHLOROPLASTIC"/>
    <property type="match status" value="1"/>
</dbReference>
<dbReference type="STRING" id="44575.SAMN05216419_10426"/>
<dbReference type="GO" id="GO:0006508">
    <property type="term" value="P:proteolysis"/>
    <property type="evidence" value="ECO:0007669"/>
    <property type="project" value="UniProtKB-KW"/>
</dbReference>
<protein>
    <submittedName>
        <fullName evidence="3">Trypsin-like peptidase domain-containing protein</fullName>
    </submittedName>
</protein>
<evidence type="ECO:0000313" key="3">
    <source>
        <dbReference type="EMBL" id="SIN90767.1"/>
    </source>
</evidence>
<dbReference type="eggNOG" id="COG0265">
    <property type="taxonomic scope" value="Bacteria"/>
</dbReference>
<gene>
    <name evidence="3" type="ORF">SAMN02743940_0110</name>
</gene>
<evidence type="ECO:0000256" key="1">
    <source>
        <dbReference type="ARBA" id="ARBA00022670"/>
    </source>
</evidence>
<organism evidence="3 4">
    <name type="scientific">Nitrosomonas cryotolerans ATCC 49181</name>
    <dbReference type="NCBI Taxonomy" id="1131553"/>
    <lineage>
        <taxon>Bacteria</taxon>
        <taxon>Pseudomonadati</taxon>
        <taxon>Pseudomonadota</taxon>
        <taxon>Betaproteobacteria</taxon>
        <taxon>Nitrosomonadales</taxon>
        <taxon>Nitrosomonadaceae</taxon>
        <taxon>Nitrosomonas</taxon>
    </lineage>
</organism>
<dbReference type="Proteomes" id="UP000185062">
    <property type="component" value="Unassembled WGS sequence"/>
</dbReference>
<dbReference type="InterPro" id="IPR001940">
    <property type="entry name" value="Peptidase_S1C"/>
</dbReference>
<dbReference type="Pfam" id="PF13365">
    <property type="entry name" value="Trypsin_2"/>
    <property type="match status" value="1"/>
</dbReference>
<accession>A0A1N6F670</accession>
<dbReference type="RefSeq" id="WP_051537690.1">
    <property type="nucleotide sequence ID" value="NZ_FSRO01000001.1"/>
</dbReference>
<reference evidence="3 4" key="1">
    <citation type="submission" date="2016-12" db="EMBL/GenBank/DDBJ databases">
        <authorList>
            <person name="Song W.-J."/>
            <person name="Kurnit D.M."/>
        </authorList>
    </citation>
    <scope>NUCLEOTIDE SEQUENCE [LARGE SCALE GENOMIC DNA]</scope>
    <source>
        <strain evidence="3 4">ATCC 49181</strain>
    </source>
</reference>
<dbReference type="Gene3D" id="2.40.10.120">
    <property type="match status" value="1"/>
</dbReference>
<dbReference type="PANTHER" id="PTHR43343">
    <property type="entry name" value="PEPTIDASE S12"/>
    <property type="match status" value="1"/>
</dbReference>
<dbReference type="AlphaFoldDB" id="A0A1N6F670"/>
<dbReference type="SUPFAM" id="SSF50494">
    <property type="entry name" value="Trypsin-like serine proteases"/>
    <property type="match status" value="1"/>
</dbReference>
<dbReference type="InterPro" id="IPR051201">
    <property type="entry name" value="Chloro_Bact_Ser_Proteases"/>
</dbReference>
<proteinExistence type="predicted"/>
<dbReference type="EMBL" id="FSRO01000001">
    <property type="protein sequence ID" value="SIN90767.1"/>
    <property type="molecule type" value="Genomic_DNA"/>
</dbReference>
<dbReference type="PRINTS" id="PR00834">
    <property type="entry name" value="PROTEASES2C"/>
</dbReference>
<name>A0A1N6F670_9PROT</name>
<evidence type="ECO:0000313" key="4">
    <source>
        <dbReference type="Proteomes" id="UP000185062"/>
    </source>
</evidence>
<dbReference type="InterPro" id="IPR009003">
    <property type="entry name" value="Peptidase_S1_PA"/>
</dbReference>
<dbReference type="GO" id="GO:0004252">
    <property type="term" value="F:serine-type endopeptidase activity"/>
    <property type="evidence" value="ECO:0007669"/>
    <property type="project" value="InterPro"/>
</dbReference>
<evidence type="ECO:0000256" key="2">
    <source>
        <dbReference type="ARBA" id="ARBA00022801"/>
    </source>
</evidence>
<keyword evidence="2" id="KW-0378">Hydrolase</keyword>
<sequence>MLHRGIGTQPDWIAALDFLNEVKASISHWNSADVYETRILQEALIGLDFLDGKIDGDFGPKTRAALDSAIKVIGVSGPRPDQDNWYAYMLAEEFGNKGGWHSASSNESAMSKSISVQHYRKSTTRQISPVNPSSSYAQRDTDSNIYFNSKNVDSTLSPSELFRQRSESVHMIFAAKNLSEFQSFESISQGSAVAISDTLLVTNCHVISDNKFIVFLAEGIPHAARFVKGTQRKDACILKSDSLKLNPVKSFRSIEAMAVGEVVYAIGSPRGQENTLSQGLLSGKRKIKGISYLQTNASISSGSSGGGLFDQYGNLVGITTMMLKDSQALNFAIAIEEFR</sequence>
<keyword evidence="4" id="KW-1185">Reference proteome</keyword>